<dbReference type="InterPro" id="IPR050469">
    <property type="entry name" value="Diguanylate_Cyclase"/>
</dbReference>
<dbReference type="GO" id="GO:0052621">
    <property type="term" value="F:diguanylate cyclase activity"/>
    <property type="evidence" value="ECO:0007669"/>
    <property type="project" value="TreeGrafter"/>
</dbReference>
<sequence length="370" mass="42019">MQDYHALLRRQLKRHVKITEEIPEDWRAFLAAVNQAYGDSDSSRRLLERAVDLSSAELFESNAELRAILQALPDFLFRIDSRNAIIPLVPSDIDRSDICLRVLDETSHHRCAGQFREALEQIRASHAPLNFEYEFTHDHQEYFYEARLAPFMEAGVIGLLRDITVRKQAERSLKVSEERARLAHLDLMVIKGELEAEQEKLRKLATEDNLTGLWNRRVIFEHLAGDLIDAKQNKRSVAVVMADLDGFKQINDTNGHQVGDIVLQETAKRLKACVRTSDAVGRYGGEEFLIILNDCDGDSAIRRAEELRLAVNRSPIALIEGKIEVTCSFGVSWTRESYYSIDPIVREADTALYQAKHTGKNKVVAASIAY</sequence>
<evidence type="ECO:0000313" key="2">
    <source>
        <dbReference type="Proteomes" id="UP000287394"/>
    </source>
</evidence>
<dbReference type="InterPro" id="IPR029787">
    <property type="entry name" value="Nucleotide_cyclase"/>
</dbReference>
<dbReference type="Pfam" id="PF00990">
    <property type="entry name" value="GGDEF"/>
    <property type="match status" value="1"/>
</dbReference>
<dbReference type="InterPro" id="IPR000160">
    <property type="entry name" value="GGDEF_dom"/>
</dbReference>
<keyword evidence="2" id="KW-1185">Reference proteome</keyword>
<organism evidence="1 2">
    <name type="scientific">Capsulimonas corticalis</name>
    <dbReference type="NCBI Taxonomy" id="2219043"/>
    <lineage>
        <taxon>Bacteria</taxon>
        <taxon>Bacillati</taxon>
        <taxon>Armatimonadota</taxon>
        <taxon>Armatimonadia</taxon>
        <taxon>Capsulimonadales</taxon>
        <taxon>Capsulimonadaceae</taxon>
        <taxon>Capsulimonas</taxon>
    </lineage>
</organism>
<protein>
    <submittedName>
        <fullName evidence="1">Uncharacterized protein</fullName>
    </submittedName>
</protein>
<dbReference type="EMBL" id="AP025739">
    <property type="protein sequence ID" value="BDI34298.1"/>
    <property type="molecule type" value="Genomic_DNA"/>
</dbReference>
<dbReference type="SUPFAM" id="SSF55073">
    <property type="entry name" value="Nucleotide cyclase"/>
    <property type="match status" value="1"/>
</dbReference>
<reference evidence="1 2" key="1">
    <citation type="journal article" date="2019" name="Int. J. Syst. Evol. Microbiol.">
        <title>Capsulimonas corticalis gen. nov., sp. nov., an aerobic capsulated bacterium, of a novel bacterial order, Capsulimonadales ord. nov., of the class Armatimonadia of the phylum Armatimonadetes.</title>
        <authorList>
            <person name="Li J."/>
            <person name="Kudo C."/>
            <person name="Tonouchi A."/>
        </authorList>
    </citation>
    <scope>NUCLEOTIDE SEQUENCE [LARGE SCALE GENOMIC DNA]</scope>
    <source>
        <strain evidence="1 2">AX-7</strain>
    </source>
</reference>
<dbReference type="AlphaFoldDB" id="A0A402CWX7"/>
<dbReference type="RefSeq" id="WP_119321828.1">
    <property type="nucleotide sequence ID" value="NZ_AP025739.1"/>
</dbReference>
<accession>A0A402CWX7</accession>
<name>A0A402CWX7_9BACT</name>
<dbReference type="Gene3D" id="3.30.70.270">
    <property type="match status" value="1"/>
</dbReference>
<dbReference type="InterPro" id="IPR035965">
    <property type="entry name" value="PAS-like_dom_sf"/>
</dbReference>
<dbReference type="NCBIfam" id="TIGR00254">
    <property type="entry name" value="GGDEF"/>
    <property type="match status" value="1"/>
</dbReference>
<dbReference type="PANTHER" id="PTHR45138">
    <property type="entry name" value="REGULATORY COMPONENTS OF SENSORY TRANSDUCTION SYSTEM"/>
    <property type="match status" value="1"/>
</dbReference>
<proteinExistence type="predicted"/>
<dbReference type="KEGG" id="ccot:CCAX7_63490"/>
<dbReference type="Gene3D" id="3.30.450.20">
    <property type="entry name" value="PAS domain"/>
    <property type="match status" value="1"/>
</dbReference>
<dbReference type="FunFam" id="3.30.70.270:FF:000001">
    <property type="entry name" value="Diguanylate cyclase domain protein"/>
    <property type="match status" value="1"/>
</dbReference>
<evidence type="ECO:0000313" key="1">
    <source>
        <dbReference type="EMBL" id="BDI34298.1"/>
    </source>
</evidence>
<dbReference type="OrthoDB" id="9812260at2"/>
<dbReference type="SMART" id="SM00267">
    <property type="entry name" value="GGDEF"/>
    <property type="match status" value="1"/>
</dbReference>
<dbReference type="SUPFAM" id="SSF55785">
    <property type="entry name" value="PYP-like sensor domain (PAS domain)"/>
    <property type="match status" value="1"/>
</dbReference>
<gene>
    <name evidence="1" type="ORF">CCAX7_63490</name>
</gene>
<dbReference type="CDD" id="cd01949">
    <property type="entry name" value="GGDEF"/>
    <property type="match status" value="1"/>
</dbReference>
<dbReference type="PANTHER" id="PTHR45138:SF9">
    <property type="entry name" value="DIGUANYLATE CYCLASE DGCM-RELATED"/>
    <property type="match status" value="1"/>
</dbReference>
<dbReference type="InterPro" id="IPR043128">
    <property type="entry name" value="Rev_trsase/Diguanyl_cyclase"/>
</dbReference>
<dbReference type="PROSITE" id="PS50887">
    <property type="entry name" value="GGDEF"/>
    <property type="match status" value="1"/>
</dbReference>
<dbReference type="Proteomes" id="UP000287394">
    <property type="component" value="Chromosome"/>
</dbReference>